<dbReference type="InterPro" id="IPR019675">
    <property type="entry name" value="DUF2550"/>
</dbReference>
<name>A0ABN2UTJ3_9ACTN</name>
<comment type="caution">
    <text evidence="2">The sequence shown here is derived from an EMBL/GenBank/DDBJ whole genome shotgun (WGS) entry which is preliminary data.</text>
</comment>
<keyword evidence="1" id="KW-0812">Transmembrane</keyword>
<evidence type="ECO:0000256" key="1">
    <source>
        <dbReference type="SAM" id="Phobius"/>
    </source>
</evidence>
<keyword evidence="1" id="KW-0472">Membrane</keyword>
<keyword evidence="1" id="KW-1133">Transmembrane helix</keyword>
<sequence length="148" mass="16224">MLSAVEFLAIGIVILCLALAFIPMRRHLIRRGGGAFDCAVRFAPIPTLGDASGWSFAVGRYRELTVELYRVFSYSPRPRTSLARRGFDVVGRREAAGEETRTLLPGWSVLECSAAGESVELAMSPESMMAFLTWVEAAPPGWNISRVS</sequence>
<protein>
    <submittedName>
        <fullName evidence="2">DUF2550 domain-containing protein</fullName>
    </submittedName>
</protein>
<evidence type="ECO:0000313" key="3">
    <source>
        <dbReference type="Proteomes" id="UP001500751"/>
    </source>
</evidence>
<accession>A0ABN2UTJ3</accession>
<feature type="transmembrane region" description="Helical" evidence="1">
    <location>
        <begin position="6"/>
        <end position="24"/>
    </location>
</feature>
<dbReference type="Proteomes" id="UP001500751">
    <property type="component" value="Unassembled WGS sequence"/>
</dbReference>
<proteinExistence type="predicted"/>
<dbReference type="Pfam" id="PF10739">
    <property type="entry name" value="DUF2550"/>
    <property type="match status" value="1"/>
</dbReference>
<dbReference type="RefSeq" id="WP_344668230.1">
    <property type="nucleotide sequence ID" value="NZ_BAAAQN010000033.1"/>
</dbReference>
<reference evidence="2 3" key="1">
    <citation type="journal article" date="2019" name="Int. J. Syst. Evol. Microbiol.">
        <title>The Global Catalogue of Microorganisms (GCM) 10K type strain sequencing project: providing services to taxonomists for standard genome sequencing and annotation.</title>
        <authorList>
            <consortium name="The Broad Institute Genomics Platform"/>
            <consortium name="The Broad Institute Genome Sequencing Center for Infectious Disease"/>
            <person name="Wu L."/>
            <person name="Ma J."/>
        </authorList>
    </citation>
    <scope>NUCLEOTIDE SEQUENCE [LARGE SCALE GENOMIC DNA]</scope>
    <source>
        <strain evidence="2 3">JCM 16014</strain>
    </source>
</reference>
<evidence type="ECO:0000313" key="2">
    <source>
        <dbReference type="EMBL" id="GAA2042484.1"/>
    </source>
</evidence>
<keyword evidence="3" id="KW-1185">Reference proteome</keyword>
<organism evidence="2 3">
    <name type="scientific">Catenulispora yoronensis</name>
    <dbReference type="NCBI Taxonomy" id="450799"/>
    <lineage>
        <taxon>Bacteria</taxon>
        <taxon>Bacillati</taxon>
        <taxon>Actinomycetota</taxon>
        <taxon>Actinomycetes</taxon>
        <taxon>Catenulisporales</taxon>
        <taxon>Catenulisporaceae</taxon>
        <taxon>Catenulispora</taxon>
    </lineage>
</organism>
<gene>
    <name evidence="2" type="ORF">GCM10009839_51560</name>
</gene>
<dbReference type="EMBL" id="BAAAQN010000033">
    <property type="protein sequence ID" value="GAA2042484.1"/>
    <property type="molecule type" value="Genomic_DNA"/>
</dbReference>